<sequence length="63" mass="6682">MHPVAKRQRLEVLIGILGFFTVMAFVAAVVEVVRGDPGVTPALVLLGCLVLSGLAIAARNRVR</sequence>
<evidence type="ECO:0000256" key="1">
    <source>
        <dbReference type="SAM" id="Phobius"/>
    </source>
</evidence>
<evidence type="ECO:0000313" key="2">
    <source>
        <dbReference type="EMBL" id="AII07690.1"/>
    </source>
</evidence>
<organism evidence="2 3">
    <name type="scientific">Rhodococcus opacus</name>
    <name type="common">Nocardia opaca</name>
    <dbReference type="NCBI Taxonomy" id="37919"/>
    <lineage>
        <taxon>Bacteria</taxon>
        <taxon>Bacillati</taxon>
        <taxon>Actinomycetota</taxon>
        <taxon>Actinomycetes</taxon>
        <taxon>Mycobacteriales</taxon>
        <taxon>Nocardiaceae</taxon>
        <taxon>Rhodococcus</taxon>
    </lineage>
</organism>
<dbReference type="eggNOG" id="ENOG5031FF4">
    <property type="taxonomic scope" value="Bacteria"/>
</dbReference>
<accession>A0A076ENN6</accession>
<keyword evidence="1" id="KW-1133">Transmembrane helix</keyword>
<protein>
    <submittedName>
        <fullName evidence="2">Membrane protein</fullName>
    </submittedName>
</protein>
<keyword evidence="1" id="KW-0812">Transmembrane</keyword>
<name>A0A076ENN6_RHOOP</name>
<evidence type="ECO:0000313" key="3">
    <source>
        <dbReference type="Proteomes" id="UP000028488"/>
    </source>
</evidence>
<keyword evidence="1" id="KW-0472">Membrane</keyword>
<gene>
    <name evidence="2" type="ORF">EP51_24790</name>
</gene>
<proteinExistence type="predicted"/>
<dbReference type="AlphaFoldDB" id="A0A076ENN6"/>
<feature type="transmembrane region" description="Helical" evidence="1">
    <location>
        <begin position="12"/>
        <end position="33"/>
    </location>
</feature>
<dbReference type="Proteomes" id="UP000028488">
    <property type="component" value="Chromosome"/>
</dbReference>
<feature type="transmembrane region" description="Helical" evidence="1">
    <location>
        <begin position="39"/>
        <end position="58"/>
    </location>
</feature>
<dbReference type="RefSeq" id="WP_128640653.1">
    <property type="nucleotide sequence ID" value="NZ_CP008947.1"/>
</dbReference>
<dbReference type="EMBL" id="CP008947">
    <property type="protein sequence ID" value="AII07690.1"/>
    <property type="molecule type" value="Genomic_DNA"/>
</dbReference>
<reference evidence="2 3" key="1">
    <citation type="submission" date="2014-07" db="EMBL/GenBank/DDBJ databases">
        <title>Genome Sequence of Rhodococcus opacus Strain R7, a Biodegrader of Mono- and Polycyclic Aromatic Hydrocarbons.</title>
        <authorList>
            <person name="Di Gennaro P."/>
            <person name="Zampolli J."/>
            <person name="Presti I."/>
            <person name="Cappelletti M."/>
            <person name="D'Ursi P."/>
            <person name="Orro A."/>
            <person name="Mezzelani A."/>
            <person name="Milanesi L."/>
        </authorList>
    </citation>
    <scope>NUCLEOTIDE SEQUENCE [LARGE SCALE GENOMIC DNA]</scope>
    <source>
        <strain evidence="2 3">R7</strain>
    </source>
</reference>